<reference evidence="2 3" key="1">
    <citation type="submission" date="2019-03" db="EMBL/GenBank/DDBJ databases">
        <title>Genomic Encyclopedia of Type Strains, Phase III (KMG-III): the genomes of soil and plant-associated and newly described type strains.</title>
        <authorList>
            <person name="Whitman W."/>
        </authorList>
    </citation>
    <scope>NUCLEOTIDE SEQUENCE [LARGE SCALE GENOMIC DNA]</scope>
    <source>
        <strain evidence="2 3">VKM Ac-2527</strain>
    </source>
</reference>
<evidence type="ECO:0000313" key="2">
    <source>
        <dbReference type="EMBL" id="TDO35138.1"/>
    </source>
</evidence>
<proteinExistence type="predicted"/>
<dbReference type="EMBL" id="SNWQ01000024">
    <property type="protein sequence ID" value="TDO35138.1"/>
    <property type="molecule type" value="Genomic_DNA"/>
</dbReference>
<evidence type="ECO:0000256" key="1">
    <source>
        <dbReference type="SAM" id="SignalP"/>
    </source>
</evidence>
<dbReference type="SUPFAM" id="SSF69322">
    <property type="entry name" value="Tricorn protease domain 2"/>
    <property type="match status" value="1"/>
</dbReference>
<keyword evidence="3" id="KW-1185">Reference proteome</keyword>
<keyword evidence="1" id="KW-0732">Signal</keyword>
<protein>
    <submittedName>
        <fullName evidence="2">LVIVD repeat-containing protein</fullName>
    </submittedName>
</protein>
<feature type="signal peptide" evidence="1">
    <location>
        <begin position="1"/>
        <end position="27"/>
    </location>
</feature>
<dbReference type="InterPro" id="IPR013211">
    <property type="entry name" value="LVIVD"/>
</dbReference>
<dbReference type="OrthoDB" id="134501at2"/>
<dbReference type="AlphaFoldDB" id="A0A4V3C6U8"/>
<sequence length="509" mass="52828">MSRAYLPGMPRSIAALGAATLVLASMAAAPAVGGSGRGGEPDVRAAIQQVAQARLAGAAQGVGGSGPSGGAPAAGDHTRLVGSLGIAGGLHGDVYAYRGFAYIGTWSGPCPGTGVKIIDVRDPSRPSLVTTAGGYPNSSAEDMQVLTVSTAAFTGDLLAIGLQDCGLPDQPPGKAGLDLWNVTDPAHPSHLGFFDSGAYSFGVHELALTSRTIAGQPRVYALTAMNFAEVISTAFTATPRGDFELIDVTNPSAPVLADDWGAGKDGGLAYGSPVFGLPAPFDCTPPPGTPQLCRGHFPAVFGHSATPSADGRTAYVAYWDAGAIVLDMTDPTDLQMVGRAVYPADSEGDTHSSVPNAAGTLLATTDEDFSPGELVAAGESKEPGDTWGFARLWSITDPAHPVRLSDVTTPHSLTNKTDAFYSAHNPVFLGDRLYVSWYSDGLQVFDVADPRTPRRVASYRPQPTRDPTGVFQGFGAKDKPYPFVWGVHLDGGLSYLSDINYGLYVVSVR</sequence>
<dbReference type="Proteomes" id="UP000295388">
    <property type="component" value="Unassembled WGS sequence"/>
</dbReference>
<accession>A0A4V3C6U8</accession>
<dbReference type="Pfam" id="PF08309">
    <property type="entry name" value="LVIVD"/>
    <property type="match status" value="3"/>
</dbReference>
<comment type="caution">
    <text evidence="2">The sequence shown here is derived from an EMBL/GenBank/DDBJ whole genome shotgun (WGS) entry which is preliminary data.</text>
</comment>
<gene>
    <name evidence="2" type="ORF">EV643_12424</name>
</gene>
<feature type="chain" id="PRO_5020249775" evidence="1">
    <location>
        <begin position="28"/>
        <end position="509"/>
    </location>
</feature>
<evidence type="ECO:0000313" key="3">
    <source>
        <dbReference type="Proteomes" id="UP000295388"/>
    </source>
</evidence>
<organism evidence="2 3">
    <name type="scientific">Kribbella caucasensis</name>
    <dbReference type="NCBI Taxonomy" id="2512215"/>
    <lineage>
        <taxon>Bacteria</taxon>
        <taxon>Bacillati</taxon>
        <taxon>Actinomycetota</taxon>
        <taxon>Actinomycetes</taxon>
        <taxon>Propionibacteriales</taxon>
        <taxon>Kribbellaceae</taxon>
        <taxon>Kribbella</taxon>
    </lineage>
</organism>
<name>A0A4V3C6U8_9ACTN</name>